<evidence type="ECO:0000259" key="2">
    <source>
        <dbReference type="SMART" id="SM00899"/>
    </source>
</evidence>
<dbReference type="RefSeq" id="WP_109941042.1">
    <property type="nucleotide sequence ID" value="NZ_CP176366.1"/>
</dbReference>
<evidence type="ECO:0000313" key="4">
    <source>
        <dbReference type="Proteomes" id="UP000245934"/>
    </source>
</evidence>
<dbReference type="GO" id="GO:0046914">
    <property type="term" value="F:transition metal ion binding"/>
    <property type="evidence" value="ECO:0007669"/>
    <property type="project" value="InterPro"/>
</dbReference>
<accession>A0A2V2N4V9</accession>
<protein>
    <submittedName>
        <fullName evidence="3">Ferrous iron transport protein A</fullName>
    </submittedName>
</protein>
<dbReference type="InterPro" id="IPR053184">
    <property type="entry name" value="FeoA-like"/>
</dbReference>
<organism evidence="3 4">
    <name type="scientific">Methanospirillum stamsii</name>
    <dbReference type="NCBI Taxonomy" id="1277351"/>
    <lineage>
        <taxon>Archaea</taxon>
        <taxon>Methanobacteriati</taxon>
        <taxon>Methanobacteriota</taxon>
        <taxon>Stenosarchaea group</taxon>
        <taxon>Methanomicrobia</taxon>
        <taxon>Methanomicrobiales</taxon>
        <taxon>Methanospirillaceae</taxon>
        <taxon>Methanospirillum</taxon>
    </lineage>
</organism>
<name>A0A2V2N4V9_9EURY</name>
<proteinExistence type="predicted"/>
<keyword evidence="1" id="KW-0408">Iron</keyword>
<keyword evidence="4" id="KW-1185">Reference proteome</keyword>
<dbReference type="InterPro" id="IPR038157">
    <property type="entry name" value="FeoA_core_dom"/>
</dbReference>
<dbReference type="InterPro" id="IPR007167">
    <property type="entry name" value="Fe-transptr_FeoA-like"/>
</dbReference>
<evidence type="ECO:0000313" key="3">
    <source>
        <dbReference type="EMBL" id="PWR73630.1"/>
    </source>
</evidence>
<dbReference type="PANTHER" id="PTHR43151">
    <property type="entry name" value="FEOA FAMILY PROTEIN"/>
    <property type="match status" value="1"/>
</dbReference>
<comment type="caution">
    <text evidence="3">The sequence shown here is derived from an EMBL/GenBank/DDBJ whole genome shotgun (WGS) entry which is preliminary data.</text>
</comment>
<dbReference type="Proteomes" id="UP000245934">
    <property type="component" value="Unassembled WGS sequence"/>
</dbReference>
<dbReference type="InterPro" id="IPR008988">
    <property type="entry name" value="Transcriptional_repressor_C"/>
</dbReference>
<dbReference type="AlphaFoldDB" id="A0A2V2N4V9"/>
<dbReference type="Gene3D" id="2.30.30.90">
    <property type="match status" value="1"/>
</dbReference>
<evidence type="ECO:0000256" key="1">
    <source>
        <dbReference type="ARBA" id="ARBA00023004"/>
    </source>
</evidence>
<dbReference type="SMART" id="SM00899">
    <property type="entry name" value="FeoA"/>
    <property type="match status" value="1"/>
</dbReference>
<reference evidence="3 4" key="1">
    <citation type="submission" date="2018-05" db="EMBL/GenBank/DDBJ databases">
        <title>Draft genome of Methanospirillum stamsii Pt1.</title>
        <authorList>
            <person name="Dueholm M.S."/>
            <person name="Nielsen P.H."/>
            <person name="Bakmann L.F."/>
            <person name="Otzen D.E."/>
        </authorList>
    </citation>
    <scope>NUCLEOTIDE SEQUENCE [LARGE SCALE GENOMIC DNA]</scope>
    <source>
        <strain evidence="3 4">Pt1</strain>
    </source>
</reference>
<dbReference type="SUPFAM" id="SSF50037">
    <property type="entry name" value="C-terminal domain of transcriptional repressors"/>
    <property type="match status" value="1"/>
</dbReference>
<sequence>MIVAVIELQEGKNGTITEIRGGCGVQNQLRSIGIRESKDIFVVTRHPFRGPVVVRIDGKMISLGRGLASRIMVELAD</sequence>
<dbReference type="PANTHER" id="PTHR43151:SF1">
    <property type="entry name" value="SSR2333 PROTEIN"/>
    <property type="match status" value="1"/>
</dbReference>
<dbReference type="GeneID" id="97608641"/>
<feature type="domain" description="Ferrous iron transporter FeoA-like" evidence="2">
    <location>
        <begin position="3"/>
        <end position="75"/>
    </location>
</feature>
<gene>
    <name evidence="3" type="ORF">DLD82_10410</name>
</gene>
<dbReference type="OrthoDB" id="105333at2157"/>
<dbReference type="EMBL" id="QGMZ01000018">
    <property type="protein sequence ID" value="PWR73630.1"/>
    <property type="molecule type" value="Genomic_DNA"/>
</dbReference>
<dbReference type="Pfam" id="PF04023">
    <property type="entry name" value="FeoA"/>
    <property type="match status" value="1"/>
</dbReference>